<reference evidence="1 2" key="1">
    <citation type="submission" date="2018-06" db="EMBL/GenBank/DDBJ databases">
        <title>Sphaerisporangium craniellae sp. nov., isolated from a marine sponge in the South China Sea.</title>
        <authorList>
            <person name="Li L."/>
        </authorList>
    </citation>
    <scope>NUCLEOTIDE SEQUENCE [LARGE SCALE GENOMIC DNA]</scope>
    <source>
        <strain evidence="1 2">LHW63015</strain>
    </source>
</reference>
<evidence type="ECO:0000313" key="2">
    <source>
        <dbReference type="Proteomes" id="UP000253303"/>
    </source>
</evidence>
<accession>A0A366LQ95</accession>
<keyword evidence="2" id="KW-1185">Reference proteome</keyword>
<organism evidence="1 2">
    <name type="scientific">Spongiactinospora rosea</name>
    <dbReference type="NCBI Taxonomy" id="2248750"/>
    <lineage>
        <taxon>Bacteria</taxon>
        <taxon>Bacillati</taxon>
        <taxon>Actinomycetota</taxon>
        <taxon>Actinomycetes</taxon>
        <taxon>Streptosporangiales</taxon>
        <taxon>Streptosporangiaceae</taxon>
        <taxon>Spongiactinospora</taxon>
    </lineage>
</organism>
<name>A0A366LQ95_9ACTN</name>
<protein>
    <submittedName>
        <fullName evidence="1">SMI1/KNR4 family protein</fullName>
    </submittedName>
</protein>
<comment type="caution">
    <text evidence="1">The sequence shown here is derived from an EMBL/GenBank/DDBJ whole genome shotgun (WGS) entry which is preliminary data.</text>
</comment>
<dbReference type="AlphaFoldDB" id="A0A366LQ95"/>
<gene>
    <name evidence="1" type="ORF">DP939_32855</name>
</gene>
<dbReference type="EMBL" id="QMEY01000020">
    <property type="protein sequence ID" value="RBQ15810.1"/>
    <property type="molecule type" value="Genomic_DNA"/>
</dbReference>
<evidence type="ECO:0000313" key="1">
    <source>
        <dbReference type="EMBL" id="RBQ15810.1"/>
    </source>
</evidence>
<dbReference type="OrthoDB" id="3698952at2"/>
<proteinExistence type="predicted"/>
<sequence>MTAFEVIRRFPAAMADRAGAWDFIRGFAATWRCPLTEGDGWPEANLDAAEARLGLRLPAALREAYRLLGRRTDLTSLQDVLLSPAQLTVEDQALVFRVENQSVSLWGIPVSHLEQPDPPVVVRMETADHAAETWNGWLDRFSHACVEIVLSESLFSCEQLGDNRELADEEAGTLERRFTRLPLPEYSTSQATVPGVRWFAGPDLIIRDDHRAWMWVRARTADALARIRRELPGEWMMDHSY</sequence>
<dbReference type="RefSeq" id="WP_113984731.1">
    <property type="nucleotide sequence ID" value="NZ_QMEY01000020.1"/>
</dbReference>
<dbReference type="Proteomes" id="UP000253303">
    <property type="component" value="Unassembled WGS sequence"/>
</dbReference>